<dbReference type="EMBL" id="CM004396">
    <property type="protein sequence ID" value="KAG8645736.1"/>
    <property type="molecule type" value="Genomic_DNA"/>
</dbReference>
<keyword evidence="2" id="KW-1185">Reference proteome</keyword>
<proteinExistence type="predicted"/>
<evidence type="ECO:0000313" key="1">
    <source>
        <dbReference type="EMBL" id="KAG8645736.1"/>
    </source>
</evidence>
<dbReference type="Proteomes" id="UP000091857">
    <property type="component" value="Chromosome 10"/>
</dbReference>
<accession>A0ACB7H0L8</accession>
<sequence>MKNCPPPPLIDFPPTFLTRLQPARELPHLFGHRILKIYSLSSKFCLRFSRLASNSTFFESSLLVCNKESISHTKKAPPDGKPIAAPIAPSQVLGKVKDFLGVISEANKRLQQDAKDNTQNYDIEVLTGTESEVIEMDLMLGIADLHTPEAIAAAESAVSNAQQLVPSDSDSSETESEGTSDDDDNKLDSDDEDKDEKTSFLLKHKTSKFGEDGSSQPAGKNTSKKRPKIVEMC</sequence>
<protein>
    <submittedName>
        <fullName evidence="1">Uncharacterized protein</fullName>
    </submittedName>
</protein>
<gene>
    <name evidence="1" type="ORF">MANES_10G087700v8</name>
</gene>
<organism evidence="1 2">
    <name type="scientific">Manihot esculenta</name>
    <name type="common">Cassava</name>
    <name type="synonym">Jatropha manihot</name>
    <dbReference type="NCBI Taxonomy" id="3983"/>
    <lineage>
        <taxon>Eukaryota</taxon>
        <taxon>Viridiplantae</taxon>
        <taxon>Streptophyta</taxon>
        <taxon>Embryophyta</taxon>
        <taxon>Tracheophyta</taxon>
        <taxon>Spermatophyta</taxon>
        <taxon>Magnoliopsida</taxon>
        <taxon>eudicotyledons</taxon>
        <taxon>Gunneridae</taxon>
        <taxon>Pentapetalae</taxon>
        <taxon>rosids</taxon>
        <taxon>fabids</taxon>
        <taxon>Malpighiales</taxon>
        <taxon>Euphorbiaceae</taxon>
        <taxon>Crotonoideae</taxon>
        <taxon>Manihoteae</taxon>
        <taxon>Manihot</taxon>
    </lineage>
</organism>
<comment type="caution">
    <text evidence="1">The sequence shown here is derived from an EMBL/GenBank/DDBJ whole genome shotgun (WGS) entry which is preliminary data.</text>
</comment>
<evidence type="ECO:0000313" key="2">
    <source>
        <dbReference type="Proteomes" id="UP000091857"/>
    </source>
</evidence>
<name>A0ACB7H0L8_MANES</name>
<reference evidence="2" key="1">
    <citation type="journal article" date="2016" name="Nat. Biotechnol.">
        <title>Sequencing wild and cultivated cassava and related species reveals extensive interspecific hybridization and genetic diversity.</title>
        <authorList>
            <person name="Bredeson J.V."/>
            <person name="Lyons J.B."/>
            <person name="Prochnik S.E."/>
            <person name="Wu G.A."/>
            <person name="Ha C.M."/>
            <person name="Edsinger-Gonzales E."/>
            <person name="Grimwood J."/>
            <person name="Schmutz J."/>
            <person name="Rabbi I.Y."/>
            <person name="Egesi C."/>
            <person name="Nauluvula P."/>
            <person name="Lebot V."/>
            <person name="Ndunguru J."/>
            <person name="Mkamilo G."/>
            <person name="Bart R.S."/>
            <person name="Setter T.L."/>
            <person name="Gleadow R.M."/>
            <person name="Kulakow P."/>
            <person name="Ferguson M.E."/>
            <person name="Rounsley S."/>
            <person name="Rokhsar D.S."/>
        </authorList>
    </citation>
    <scope>NUCLEOTIDE SEQUENCE [LARGE SCALE GENOMIC DNA]</scope>
    <source>
        <strain evidence="2">cv. AM560-2</strain>
    </source>
</reference>